<dbReference type="PROSITE" id="PS00108">
    <property type="entry name" value="PROTEIN_KINASE_ST"/>
    <property type="match status" value="1"/>
</dbReference>
<dbReference type="InterPro" id="IPR011009">
    <property type="entry name" value="Kinase-like_dom_sf"/>
</dbReference>
<feature type="region of interest" description="Disordered" evidence="9">
    <location>
        <begin position="670"/>
        <end position="720"/>
    </location>
</feature>
<evidence type="ECO:0000256" key="2">
    <source>
        <dbReference type="ARBA" id="ARBA00022527"/>
    </source>
</evidence>
<evidence type="ECO:0000313" key="11">
    <source>
        <dbReference type="EMBL" id="KAK0545544.1"/>
    </source>
</evidence>
<feature type="compositionally biased region" description="Polar residues" evidence="9">
    <location>
        <begin position="696"/>
        <end position="706"/>
    </location>
</feature>
<evidence type="ECO:0000256" key="3">
    <source>
        <dbReference type="ARBA" id="ARBA00022679"/>
    </source>
</evidence>
<keyword evidence="12" id="KW-1185">Reference proteome</keyword>
<comment type="caution">
    <text evidence="11">The sequence shown here is derived from an EMBL/GenBank/DDBJ whole genome shotgun (WGS) entry which is preliminary data.</text>
</comment>
<evidence type="ECO:0000256" key="6">
    <source>
        <dbReference type="ARBA" id="ARBA00022840"/>
    </source>
</evidence>
<dbReference type="GO" id="GO:0000147">
    <property type="term" value="P:actin cortical patch assembly"/>
    <property type="evidence" value="ECO:0007669"/>
    <property type="project" value="TreeGrafter"/>
</dbReference>
<keyword evidence="3 11" id="KW-0808">Transferase</keyword>
<gene>
    <name evidence="11" type="primary">AKL1</name>
    <name evidence="11" type="ORF">OC846_005623</name>
</gene>
<protein>
    <recommendedName>
        <fullName evidence="1">non-specific serine/threonine protein kinase</fullName>
        <ecNumber evidence="1">2.7.11.1</ecNumber>
    </recommendedName>
</protein>
<feature type="compositionally biased region" description="Low complexity" evidence="9">
    <location>
        <begin position="675"/>
        <end position="686"/>
    </location>
</feature>
<dbReference type="EC" id="2.7.11.1" evidence="1"/>
<feature type="compositionally biased region" description="Low complexity" evidence="9">
    <location>
        <begin position="1"/>
        <end position="20"/>
    </location>
</feature>
<dbReference type="Pfam" id="PF00069">
    <property type="entry name" value="Pkinase"/>
    <property type="match status" value="1"/>
</dbReference>
<dbReference type="GO" id="GO:0005524">
    <property type="term" value="F:ATP binding"/>
    <property type="evidence" value="ECO:0007669"/>
    <property type="project" value="UniProtKB-KW"/>
</dbReference>
<evidence type="ECO:0000256" key="4">
    <source>
        <dbReference type="ARBA" id="ARBA00022741"/>
    </source>
</evidence>
<reference evidence="11" key="1">
    <citation type="journal article" date="2023" name="PhytoFront">
        <title>Draft Genome Resources of Seven Strains of Tilletia horrida, Causal Agent of Kernel Smut of Rice.</title>
        <authorList>
            <person name="Khanal S."/>
            <person name="Antony Babu S."/>
            <person name="Zhou X.G."/>
        </authorList>
    </citation>
    <scope>NUCLEOTIDE SEQUENCE</scope>
    <source>
        <strain evidence="11">TX6</strain>
    </source>
</reference>
<feature type="compositionally biased region" description="Basic and acidic residues" evidence="9">
    <location>
        <begin position="797"/>
        <end position="808"/>
    </location>
</feature>
<feature type="compositionally biased region" description="Gly residues" evidence="9">
    <location>
        <begin position="82"/>
        <end position="97"/>
    </location>
</feature>
<dbReference type="PROSITE" id="PS50011">
    <property type="entry name" value="PROTEIN_KINASE_DOM"/>
    <property type="match status" value="1"/>
</dbReference>
<feature type="region of interest" description="Disordered" evidence="9">
    <location>
        <begin position="1"/>
        <end position="150"/>
    </location>
</feature>
<dbReference type="GO" id="GO:0004674">
    <property type="term" value="F:protein serine/threonine kinase activity"/>
    <property type="evidence" value="ECO:0007669"/>
    <property type="project" value="UniProtKB-KW"/>
</dbReference>
<keyword evidence="5 11" id="KW-0418">Kinase</keyword>
<dbReference type="SMART" id="SM00220">
    <property type="entry name" value="S_TKc"/>
    <property type="match status" value="1"/>
</dbReference>
<accession>A0AAN6GMZ8</accession>
<evidence type="ECO:0000256" key="7">
    <source>
        <dbReference type="ARBA" id="ARBA00047899"/>
    </source>
</evidence>
<evidence type="ECO:0000256" key="1">
    <source>
        <dbReference type="ARBA" id="ARBA00012513"/>
    </source>
</evidence>
<feature type="region of interest" description="Disordered" evidence="9">
    <location>
        <begin position="751"/>
        <end position="1033"/>
    </location>
</feature>
<feature type="compositionally biased region" description="Polar residues" evidence="9">
    <location>
        <begin position="997"/>
        <end position="1020"/>
    </location>
</feature>
<dbReference type="Proteomes" id="UP001176517">
    <property type="component" value="Unassembled WGS sequence"/>
</dbReference>
<evidence type="ECO:0000256" key="9">
    <source>
        <dbReference type="SAM" id="MobiDB-lite"/>
    </source>
</evidence>
<dbReference type="InterPro" id="IPR008271">
    <property type="entry name" value="Ser/Thr_kinase_AS"/>
</dbReference>
<dbReference type="PANTHER" id="PTHR22967">
    <property type="entry name" value="SERINE/THREONINE PROTEIN KINASE"/>
    <property type="match status" value="1"/>
</dbReference>
<feature type="domain" description="Protein kinase" evidence="10">
    <location>
        <begin position="182"/>
        <end position="496"/>
    </location>
</feature>
<comment type="catalytic activity">
    <reaction evidence="7">
        <text>L-threonyl-[protein] + ATP = O-phospho-L-threonyl-[protein] + ADP + H(+)</text>
        <dbReference type="Rhea" id="RHEA:46608"/>
        <dbReference type="Rhea" id="RHEA-COMP:11060"/>
        <dbReference type="Rhea" id="RHEA-COMP:11605"/>
        <dbReference type="ChEBI" id="CHEBI:15378"/>
        <dbReference type="ChEBI" id="CHEBI:30013"/>
        <dbReference type="ChEBI" id="CHEBI:30616"/>
        <dbReference type="ChEBI" id="CHEBI:61977"/>
        <dbReference type="ChEBI" id="CHEBI:456216"/>
        <dbReference type="EC" id="2.7.11.1"/>
    </reaction>
</comment>
<dbReference type="SUPFAM" id="SSF56112">
    <property type="entry name" value="Protein kinase-like (PK-like)"/>
    <property type="match status" value="1"/>
</dbReference>
<feature type="compositionally biased region" description="Basic and acidic residues" evidence="9">
    <location>
        <begin position="599"/>
        <end position="616"/>
    </location>
</feature>
<evidence type="ECO:0000256" key="5">
    <source>
        <dbReference type="ARBA" id="ARBA00022777"/>
    </source>
</evidence>
<organism evidence="11 12">
    <name type="scientific">Tilletia horrida</name>
    <dbReference type="NCBI Taxonomy" id="155126"/>
    <lineage>
        <taxon>Eukaryota</taxon>
        <taxon>Fungi</taxon>
        <taxon>Dikarya</taxon>
        <taxon>Basidiomycota</taxon>
        <taxon>Ustilaginomycotina</taxon>
        <taxon>Exobasidiomycetes</taxon>
        <taxon>Tilletiales</taxon>
        <taxon>Tilletiaceae</taxon>
        <taxon>Tilletia</taxon>
    </lineage>
</organism>
<dbReference type="GO" id="GO:0007015">
    <property type="term" value="P:actin filament organization"/>
    <property type="evidence" value="ECO:0007669"/>
    <property type="project" value="TreeGrafter"/>
</dbReference>
<evidence type="ECO:0000259" key="10">
    <source>
        <dbReference type="PROSITE" id="PS50011"/>
    </source>
</evidence>
<dbReference type="EMBL" id="JAPDMZ010000226">
    <property type="protein sequence ID" value="KAK0545544.1"/>
    <property type="molecule type" value="Genomic_DNA"/>
</dbReference>
<evidence type="ECO:0000256" key="8">
    <source>
        <dbReference type="ARBA" id="ARBA00048679"/>
    </source>
</evidence>
<dbReference type="GO" id="GO:0005737">
    <property type="term" value="C:cytoplasm"/>
    <property type="evidence" value="ECO:0007669"/>
    <property type="project" value="TreeGrafter"/>
</dbReference>
<dbReference type="PANTHER" id="PTHR22967:SF57">
    <property type="entry name" value="AUXILIN, ISOFORM A-RELATED"/>
    <property type="match status" value="1"/>
</dbReference>
<feature type="compositionally biased region" description="Low complexity" evidence="9">
    <location>
        <begin position="50"/>
        <end position="69"/>
    </location>
</feature>
<comment type="catalytic activity">
    <reaction evidence="8">
        <text>L-seryl-[protein] + ATP = O-phospho-L-seryl-[protein] + ADP + H(+)</text>
        <dbReference type="Rhea" id="RHEA:17989"/>
        <dbReference type="Rhea" id="RHEA-COMP:9863"/>
        <dbReference type="Rhea" id="RHEA-COMP:11604"/>
        <dbReference type="ChEBI" id="CHEBI:15378"/>
        <dbReference type="ChEBI" id="CHEBI:29999"/>
        <dbReference type="ChEBI" id="CHEBI:30616"/>
        <dbReference type="ChEBI" id="CHEBI:83421"/>
        <dbReference type="ChEBI" id="CHEBI:456216"/>
        <dbReference type="EC" id="2.7.11.1"/>
    </reaction>
</comment>
<feature type="compositionally biased region" description="Gly residues" evidence="9">
    <location>
        <begin position="896"/>
        <end position="914"/>
    </location>
</feature>
<feature type="compositionally biased region" description="Polar residues" evidence="9">
    <location>
        <begin position="849"/>
        <end position="862"/>
    </location>
</feature>
<feature type="compositionally biased region" description="Low complexity" evidence="9">
    <location>
        <begin position="883"/>
        <end position="895"/>
    </location>
</feature>
<feature type="compositionally biased region" description="Low complexity" evidence="9">
    <location>
        <begin position="98"/>
        <end position="121"/>
    </location>
</feature>
<keyword evidence="6" id="KW-0067">ATP-binding</keyword>
<name>A0AAN6GMZ8_9BASI</name>
<feature type="compositionally biased region" description="Low complexity" evidence="9">
    <location>
        <begin position="944"/>
        <end position="968"/>
    </location>
</feature>
<sequence>MSSAAAAAAAEPSSSSSSPSPASPPLPAGAVGSGRFVSSAQHHRPRPIGPTATAPSSTSSHLVSSASGSRPPRSNTLTAMRGPGGGMVVNVGAGGASGPASARSTHNNNNNNNSISSSRSTLNGTTDPSHLPLPGSHRPNSAAMAAPVPPPPPAPVAAGASAGAALGTLGPGTLVRVGAYTCTIKRYLSQGGFAHVYLASVAQPIPMPPPAKPTTSLVLKRMAVPDKEALIVVRNEVEIHKQLRSHPYIAHFLEASASSIAASAGPNQGSAAGGYEIFILMEFCPGGGLIDLMNARLRNRLRESEILHIFAHVCEGVAHMHHQDPPILHRDLKVENILLVPPPTSHGPPASLASCAQQAETIAFKLCDFGSAVTIRSRAPPNSMDEARALEAELNRHTTLQYRAPEMVDVYRRPPVAIGEPADIWALGILLYKLCYYTTPFEENGGGPLAILNVRYRFPPQPSYSDSLKGLIKSILVERPESRPSIDRLRVNVARLRNLAPPTDALKRLAAEDSSAYPSTLRPSLADTAGRTSSTSITSSSATSSSGLSPSPVTSPSLPPLPARSAPQPSAVSEDLISFRDDSARNGSARDTGPTSAKAEMDRELRELEAHMDSKATMRRGRPVKTAALSATEPPSETVPNVPAKPTIVPKPSFSNVADKVGLWKDLEKQASPAVPQKPSFSSKPSDFPPVPPLASRQQSLQSSTHSKADLFTDLNPVTTPKVKSLNALDSAAASRSGSFQGLKSTTAARSDLFKDLESPTPIDSKPLSDSDFPVPPTSTALFKDLDKPASPAVPAPKDDDMWAELEKLSSTAAERWPDISKEPSLLDGWKDDSKLLSPSRVEAVQGAFSRSSTNLTLSRPSQEPRMASPALLAPVGIRPQKTSQSSGTGSNSAGNGLGTASGSGSGSGSGAGSSAGNIAIIRPKPMPSPQQRSTLPKPEPYRPKSTSSAAPPVASPIALPAAPSGAAKSDDSSPAEEPFRGVSNLIARWQAHAENPDSNSMGAAGTVRSSGGSPASGQQDGFRRNRLPGRDV</sequence>
<dbReference type="AlphaFoldDB" id="A0AAN6GMZ8"/>
<feature type="region of interest" description="Disordered" evidence="9">
    <location>
        <begin position="510"/>
        <end position="647"/>
    </location>
</feature>
<evidence type="ECO:0000313" key="12">
    <source>
        <dbReference type="Proteomes" id="UP001176517"/>
    </source>
</evidence>
<keyword evidence="4" id="KW-0547">Nucleotide-binding</keyword>
<dbReference type="Gene3D" id="1.10.510.10">
    <property type="entry name" value="Transferase(Phosphotransferase) domain 1"/>
    <property type="match status" value="1"/>
</dbReference>
<proteinExistence type="predicted"/>
<dbReference type="InterPro" id="IPR000719">
    <property type="entry name" value="Prot_kinase_dom"/>
</dbReference>
<keyword evidence="2 11" id="KW-0723">Serine/threonine-protein kinase</keyword>
<feature type="compositionally biased region" description="Low complexity" evidence="9">
    <location>
        <begin position="532"/>
        <end position="556"/>
    </location>
</feature>